<evidence type="ECO:0000313" key="2">
    <source>
        <dbReference type="Proteomes" id="UP000009286"/>
    </source>
</evidence>
<dbReference type="AlphaFoldDB" id="G2KN70"/>
<name>G2KN70_MICAA</name>
<dbReference type="Proteomes" id="UP000009286">
    <property type="component" value="Chromosome"/>
</dbReference>
<dbReference type="HOGENOM" id="CLU_1089098_0_0_5"/>
<dbReference type="RefSeq" id="WP_014102626.1">
    <property type="nucleotide sequence ID" value="NC_016026.1"/>
</dbReference>
<accession>G2KN70</accession>
<dbReference type="EMBL" id="CP002382">
    <property type="protein sequence ID" value="AEP09403.1"/>
    <property type="molecule type" value="Genomic_DNA"/>
</dbReference>
<reference evidence="1 2" key="1">
    <citation type="journal article" date="2011" name="BMC Genomics">
        <title>Genomic insights into an obligate epibiotic bacterial predator: Micavibrio aeruginosavorus ARL-13.</title>
        <authorList>
            <person name="Wang Z."/>
            <person name="Kadouri D."/>
            <person name="Wu M."/>
        </authorList>
    </citation>
    <scope>NUCLEOTIDE SEQUENCE [LARGE SCALE GENOMIC DNA]</scope>
    <source>
        <strain evidence="1 2">ARL-13</strain>
    </source>
</reference>
<proteinExistence type="predicted"/>
<dbReference type="KEGG" id="mai:MICA_1075"/>
<dbReference type="OrthoDB" id="9818874at2"/>
<protein>
    <submittedName>
        <fullName evidence="1">Uncharacterized protein</fullName>
    </submittedName>
</protein>
<evidence type="ECO:0000313" key="1">
    <source>
        <dbReference type="EMBL" id="AEP09403.1"/>
    </source>
</evidence>
<sequence length="255" mass="28433">MGKLKKHFNGHSFVTLANPNITRLDQVSPRAEADLWARAMRIRDDLYFEGDSSRILISAVDGAAAGQSEPTVRVNVVDMNKRLPGTTFVDAVKADMYGPLKGFMPENKKRELICTFGQNARCYREAAKDAVVPNHMVITSTGQAGFTGCWREQDEQEMWALQSQIRGVLSAATSAQGFSIFMDCGLISGASVIEREIHILPHAEPNGTRHNLNEIIKHEYYGFAYGNQDRKIEFMNNHPTIAKVYKALRFGLNPA</sequence>
<dbReference type="SUPFAM" id="SSF54197">
    <property type="entry name" value="HIT-like"/>
    <property type="match status" value="1"/>
</dbReference>
<dbReference type="InterPro" id="IPR036265">
    <property type="entry name" value="HIT-like_sf"/>
</dbReference>
<keyword evidence="2" id="KW-1185">Reference proteome</keyword>
<organism evidence="1 2">
    <name type="scientific">Micavibrio aeruginosavorus (strain ARL-13)</name>
    <dbReference type="NCBI Taxonomy" id="856793"/>
    <lineage>
        <taxon>Bacteria</taxon>
        <taxon>Pseudomonadati</taxon>
        <taxon>Bdellovibrionota</taxon>
        <taxon>Bdellovibrionia</taxon>
        <taxon>Bdellovibrionales</taxon>
        <taxon>Pseudobdellovibrionaceae</taxon>
        <taxon>Micavibrio</taxon>
    </lineage>
</organism>
<gene>
    <name evidence="1" type="ordered locus">MICA_1075</name>
</gene>